<dbReference type="InterPro" id="IPR000073">
    <property type="entry name" value="AB_hydrolase_1"/>
</dbReference>
<dbReference type="STRING" id="1224163.B841_00550"/>
<organism evidence="2 3">
    <name type="scientific">Corynebacterium maris DSM 45190</name>
    <dbReference type="NCBI Taxonomy" id="1224163"/>
    <lineage>
        <taxon>Bacteria</taxon>
        <taxon>Bacillati</taxon>
        <taxon>Actinomycetota</taxon>
        <taxon>Actinomycetes</taxon>
        <taxon>Mycobacteriales</taxon>
        <taxon>Corynebacteriaceae</taxon>
        <taxon>Corynebacterium</taxon>
    </lineage>
</organism>
<keyword evidence="3" id="KW-1185">Reference proteome</keyword>
<dbReference type="OrthoDB" id="8871309at2"/>
<accession>S5TG03</accession>
<dbReference type="eggNOG" id="COG1075">
    <property type="taxonomic scope" value="Bacteria"/>
</dbReference>
<dbReference type="PANTHER" id="PTHR37946:SF1">
    <property type="entry name" value="SLL1969 PROTEIN"/>
    <property type="match status" value="1"/>
</dbReference>
<dbReference type="Pfam" id="PF00561">
    <property type="entry name" value="Abhydrolase_1"/>
    <property type="match status" value="1"/>
</dbReference>
<dbReference type="HOGENOM" id="CLU_029537_2_0_11"/>
<gene>
    <name evidence="2" type="ORF">B841_00550</name>
</gene>
<dbReference type="KEGG" id="cmd:B841_00550"/>
<dbReference type="Gene3D" id="3.40.50.1820">
    <property type="entry name" value="alpha/beta hydrolase"/>
    <property type="match status" value="1"/>
</dbReference>
<dbReference type="EMBL" id="CP003924">
    <property type="protein sequence ID" value="AGS33593.1"/>
    <property type="molecule type" value="Genomic_DNA"/>
</dbReference>
<reference evidence="2 3" key="1">
    <citation type="submission" date="2012-11" db="EMBL/GenBank/DDBJ databases">
        <title>The complete genome sequence of Corynebacterium maris Coryn-1 (=DSM 45190).</title>
        <authorList>
            <person name="Schaffert L."/>
            <person name="Albersmeier A."/>
            <person name="Kalinowski J."/>
            <person name="Ruckert C."/>
        </authorList>
    </citation>
    <scope>NUCLEOTIDE SEQUENCE [LARGE SCALE GENOMIC DNA]</scope>
    <source>
        <strain evidence="3">Coryn-1</strain>
    </source>
</reference>
<dbReference type="SUPFAM" id="SSF53474">
    <property type="entry name" value="alpha/beta-Hydrolases"/>
    <property type="match status" value="1"/>
</dbReference>
<dbReference type="Proteomes" id="UP000015388">
    <property type="component" value="Chromosome"/>
</dbReference>
<dbReference type="AlphaFoldDB" id="S5TG03"/>
<dbReference type="InterPro" id="IPR029058">
    <property type="entry name" value="AB_hydrolase_fold"/>
</dbReference>
<name>S5TG03_9CORY</name>
<sequence length="336" mass="36324">MPADPRRRLRDVLSEKLGRLWGYDAATQQSTIVPEQLRDHVDAVGADHLPEDVAQRIIDAIDNPDPNLDFEDDESGALPLVARVNQRGLFEDDWSARPTEDKPWPVVLVHGTGATTGHWGKLARDLRAHGWAVFAPAYGNRGTDEMQESATQIGGYIDAVLAVTGAQQVIVIGHSQGGLLVRYWLRAHDCGAKVRHMVSLAAPNHGTTLGGIISPLISGELAAGLVDAFVRVWFGPAGFQQVIDSPIVEAANEGGDLVEGVTYTCIATRSDLTIQPPETCFLHDPDAADDTVHNVWVQDVDPTAVVMHEDMPGDHRVRHLVVAALAAVAAEARPER</sequence>
<feature type="domain" description="AB hydrolase-1" evidence="1">
    <location>
        <begin position="105"/>
        <end position="206"/>
    </location>
</feature>
<evidence type="ECO:0000313" key="3">
    <source>
        <dbReference type="Proteomes" id="UP000015388"/>
    </source>
</evidence>
<evidence type="ECO:0000259" key="1">
    <source>
        <dbReference type="Pfam" id="PF00561"/>
    </source>
</evidence>
<dbReference type="PANTHER" id="PTHR37946">
    <property type="entry name" value="SLL1969 PROTEIN"/>
    <property type="match status" value="1"/>
</dbReference>
<protein>
    <recommendedName>
        <fullName evidence="1">AB hydrolase-1 domain-containing protein</fullName>
    </recommendedName>
</protein>
<dbReference type="RefSeq" id="WP_020933528.1">
    <property type="nucleotide sequence ID" value="NC_021915.1"/>
</dbReference>
<dbReference type="PATRIC" id="fig|1224163.3.peg.111"/>
<dbReference type="GO" id="GO:0003824">
    <property type="term" value="F:catalytic activity"/>
    <property type="evidence" value="ECO:0007669"/>
    <property type="project" value="UniProtKB-ARBA"/>
</dbReference>
<evidence type="ECO:0000313" key="2">
    <source>
        <dbReference type="EMBL" id="AGS33593.1"/>
    </source>
</evidence>
<proteinExistence type="predicted"/>